<dbReference type="EMBL" id="MU551649">
    <property type="protein sequence ID" value="KAI5620193.1"/>
    <property type="molecule type" value="Genomic_DNA"/>
</dbReference>
<evidence type="ECO:0000256" key="6">
    <source>
        <dbReference type="SAM" id="MobiDB-lite"/>
    </source>
</evidence>
<keyword evidence="5 7" id="KW-0472">Membrane</keyword>
<dbReference type="Pfam" id="PF04505">
    <property type="entry name" value="CD225"/>
    <property type="match status" value="1"/>
</dbReference>
<dbReference type="Proteomes" id="UP001205998">
    <property type="component" value="Unassembled WGS sequence"/>
</dbReference>
<proteinExistence type="inferred from homology"/>
<comment type="caution">
    <text evidence="8">The sequence shown here is derived from an EMBL/GenBank/DDBJ whole genome shotgun (WGS) entry which is preliminary data.</text>
</comment>
<comment type="similarity">
    <text evidence="2">Belongs to the CD225/Dispanin family.</text>
</comment>
<feature type="compositionally biased region" description="Polar residues" evidence="6">
    <location>
        <begin position="56"/>
        <end position="82"/>
    </location>
</feature>
<dbReference type="GO" id="GO:0016020">
    <property type="term" value="C:membrane"/>
    <property type="evidence" value="ECO:0007669"/>
    <property type="project" value="UniProtKB-SubCell"/>
</dbReference>
<evidence type="ECO:0000256" key="4">
    <source>
        <dbReference type="ARBA" id="ARBA00022989"/>
    </source>
</evidence>
<dbReference type="InterPro" id="IPR007593">
    <property type="entry name" value="CD225/Dispanin_fam"/>
</dbReference>
<organism evidence="8 9">
    <name type="scientific">Silurus asotus</name>
    <name type="common">Amur catfish</name>
    <name type="synonym">Parasilurus asotus</name>
    <dbReference type="NCBI Taxonomy" id="30991"/>
    <lineage>
        <taxon>Eukaryota</taxon>
        <taxon>Metazoa</taxon>
        <taxon>Chordata</taxon>
        <taxon>Craniata</taxon>
        <taxon>Vertebrata</taxon>
        <taxon>Euteleostomi</taxon>
        <taxon>Actinopterygii</taxon>
        <taxon>Neopterygii</taxon>
        <taxon>Teleostei</taxon>
        <taxon>Ostariophysi</taxon>
        <taxon>Siluriformes</taxon>
        <taxon>Siluridae</taxon>
        <taxon>Silurus</taxon>
    </lineage>
</organism>
<feature type="transmembrane region" description="Helical" evidence="7">
    <location>
        <begin position="98"/>
        <end position="122"/>
    </location>
</feature>
<accession>A0AAD5AP75</accession>
<sequence length="202" mass="22098">MAVNTDADFESSVVTENAAGFRDAQCRDTQKLLGVVTGDPRDSVGGRSDSRRPSVKSQKSLRSLSADQHSYKSAGTGSIQSPPRSPAPERNEPEPPSYMWLALFSCFCPALPLNVIALYFSHASRSMSQANDFEGARRLGRRSLLFSIMAIVVGLTIILYLAITGKYTTTTPSHNLTHTHTHTHTHTLQSLLLFLFLSSLES</sequence>
<dbReference type="InterPro" id="IPR051423">
    <property type="entry name" value="CD225/Dispanin"/>
</dbReference>
<feature type="region of interest" description="Disordered" evidence="6">
    <location>
        <begin position="32"/>
        <end position="93"/>
    </location>
</feature>
<name>A0AAD5AP75_SILAS</name>
<dbReference type="PANTHER" id="PTHR14948:SF1">
    <property type="entry name" value="TRAFFICKING REGULATOR OF GLUT4 1"/>
    <property type="match status" value="1"/>
</dbReference>
<dbReference type="PANTHER" id="PTHR14948">
    <property type="entry name" value="NG5"/>
    <property type="match status" value="1"/>
</dbReference>
<keyword evidence="4 7" id="KW-1133">Transmembrane helix</keyword>
<dbReference type="AlphaFoldDB" id="A0AAD5AP75"/>
<evidence type="ECO:0000256" key="1">
    <source>
        <dbReference type="ARBA" id="ARBA00004370"/>
    </source>
</evidence>
<feature type="compositionally biased region" description="Basic and acidic residues" evidence="6">
    <location>
        <begin position="39"/>
        <end position="52"/>
    </location>
</feature>
<evidence type="ECO:0000256" key="2">
    <source>
        <dbReference type="ARBA" id="ARBA00006843"/>
    </source>
</evidence>
<evidence type="ECO:0000256" key="7">
    <source>
        <dbReference type="SAM" id="Phobius"/>
    </source>
</evidence>
<protein>
    <submittedName>
        <fullName evidence="8">Tumor suppressor candidate 5-like</fullName>
    </submittedName>
</protein>
<evidence type="ECO:0000256" key="5">
    <source>
        <dbReference type="ARBA" id="ARBA00023136"/>
    </source>
</evidence>
<comment type="subcellular location">
    <subcellularLocation>
        <location evidence="1">Membrane</location>
    </subcellularLocation>
</comment>
<evidence type="ECO:0000256" key="3">
    <source>
        <dbReference type="ARBA" id="ARBA00022692"/>
    </source>
</evidence>
<reference evidence="8" key="1">
    <citation type="submission" date="2018-07" db="EMBL/GenBank/DDBJ databases">
        <title>Comparative genomics of catfishes provides insights into carnivory and benthic adaptation.</title>
        <authorList>
            <person name="Zhang Y."/>
            <person name="Wang D."/>
            <person name="Peng Z."/>
            <person name="Zheng S."/>
            <person name="Shao F."/>
            <person name="Tao W."/>
        </authorList>
    </citation>
    <scope>NUCLEOTIDE SEQUENCE</scope>
    <source>
        <strain evidence="8">Chongqing</strain>
    </source>
</reference>
<gene>
    <name evidence="8" type="ORF">C0J50_20187</name>
</gene>
<evidence type="ECO:0000313" key="8">
    <source>
        <dbReference type="EMBL" id="KAI5620193.1"/>
    </source>
</evidence>
<feature type="transmembrane region" description="Helical" evidence="7">
    <location>
        <begin position="143"/>
        <end position="163"/>
    </location>
</feature>
<keyword evidence="9" id="KW-1185">Reference proteome</keyword>
<keyword evidence="3 7" id="KW-0812">Transmembrane</keyword>
<evidence type="ECO:0000313" key="9">
    <source>
        <dbReference type="Proteomes" id="UP001205998"/>
    </source>
</evidence>